<accession>A0A0C9XNH2</accession>
<name>A0A0C9XNH2_9AGAR</name>
<evidence type="ECO:0000256" key="1">
    <source>
        <dbReference type="SAM" id="MobiDB-lite"/>
    </source>
</evidence>
<keyword evidence="3" id="KW-1185">Reference proteome</keyword>
<evidence type="ECO:0000313" key="3">
    <source>
        <dbReference type="Proteomes" id="UP000054477"/>
    </source>
</evidence>
<reference evidence="3" key="2">
    <citation type="submission" date="2015-01" db="EMBL/GenBank/DDBJ databases">
        <title>Evolutionary Origins and Diversification of the Mycorrhizal Mutualists.</title>
        <authorList>
            <consortium name="DOE Joint Genome Institute"/>
            <consortium name="Mycorrhizal Genomics Consortium"/>
            <person name="Kohler A."/>
            <person name="Kuo A."/>
            <person name="Nagy L.G."/>
            <person name="Floudas D."/>
            <person name="Copeland A."/>
            <person name="Barry K.W."/>
            <person name="Cichocki N."/>
            <person name="Veneault-Fourrey C."/>
            <person name="LaButti K."/>
            <person name="Lindquist E.A."/>
            <person name="Lipzen A."/>
            <person name="Lundell T."/>
            <person name="Morin E."/>
            <person name="Murat C."/>
            <person name="Riley R."/>
            <person name="Ohm R."/>
            <person name="Sun H."/>
            <person name="Tunlid A."/>
            <person name="Henrissat B."/>
            <person name="Grigoriev I.V."/>
            <person name="Hibbett D.S."/>
            <person name="Martin F."/>
        </authorList>
    </citation>
    <scope>NUCLEOTIDE SEQUENCE [LARGE SCALE GENOMIC DNA]</scope>
    <source>
        <strain evidence="3">LaAM-08-1</strain>
    </source>
</reference>
<reference evidence="2 3" key="1">
    <citation type="submission" date="2014-04" db="EMBL/GenBank/DDBJ databases">
        <authorList>
            <consortium name="DOE Joint Genome Institute"/>
            <person name="Kuo A."/>
            <person name="Kohler A."/>
            <person name="Nagy L.G."/>
            <person name="Floudas D."/>
            <person name="Copeland A."/>
            <person name="Barry K.W."/>
            <person name="Cichocki N."/>
            <person name="Veneault-Fourrey C."/>
            <person name="LaButti K."/>
            <person name="Lindquist E.A."/>
            <person name="Lipzen A."/>
            <person name="Lundell T."/>
            <person name="Morin E."/>
            <person name="Murat C."/>
            <person name="Sun H."/>
            <person name="Tunlid A."/>
            <person name="Henrissat B."/>
            <person name="Grigoriev I.V."/>
            <person name="Hibbett D.S."/>
            <person name="Martin F."/>
            <person name="Nordberg H.P."/>
            <person name="Cantor M.N."/>
            <person name="Hua S.X."/>
        </authorList>
    </citation>
    <scope>NUCLEOTIDE SEQUENCE [LARGE SCALE GENOMIC DNA]</scope>
    <source>
        <strain evidence="2 3">LaAM-08-1</strain>
    </source>
</reference>
<dbReference type="Proteomes" id="UP000054477">
    <property type="component" value="Unassembled WGS sequence"/>
</dbReference>
<feature type="compositionally biased region" description="Polar residues" evidence="1">
    <location>
        <begin position="1"/>
        <end position="20"/>
    </location>
</feature>
<gene>
    <name evidence="2" type="ORF">K443DRAFT_680238</name>
</gene>
<dbReference type="AlphaFoldDB" id="A0A0C9XNH2"/>
<evidence type="ECO:0000313" key="2">
    <source>
        <dbReference type="EMBL" id="KIJ99086.1"/>
    </source>
</evidence>
<dbReference type="HOGENOM" id="CLU_3050648_0_0_1"/>
<dbReference type="EMBL" id="KN838654">
    <property type="protein sequence ID" value="KIJ99086.1"/>
    <property type="molecule type" value="Genomic_DNA"/>
</dbReference>
<sequence>MARLSSFQQTLKWTSSNPSGQDGLAKKLDSKCIFAISVVDRHFPRTAASRVWST</sequence>
<proteinExistence type="predicted"/>
<feature type="region of interest" description="Disordered" evidence="1">
    <location>
        <begin position="1"/>
        <end position="24"/>
    </location>
</feature>
<protein>
    <submittedName>
        <fullName evidence="2">Uncharacterized protein</fullName>
    </submittedName>
</protein>
<organism evidence="2 3">
    <name type="scientific">Laccaria amethystina LaAM-08-1</name>
    <dbReference type="NCBI Taxonomy" id="1095629"/>
    <lineage>
        <taxon>Eukaryota</taxon>
        <taxon>Fungi</taxon>
        <taxon>Dikarya</taxon>
        <taxon>Basidiomycota</taxon>
        <taxon>Agaricomycotina</taxon>
        <taxon>Agaricomycetes</taxon>
        <taxon>Agaricomycetidae</taxon>
        <taxon>Agaricales</taxon>
        <taxon>Agaricineae</taxon>
        <taxon>Hydnangiaceae</taxon>
        <taxon>Laccaria</taxon>
    </lineage>
</organism>